<evidence type="ECO:0000256" key="1">
    <source>
        <dbReference type="ARBA" id="ARBA00010923"/>
    </source>
</evidence>
<dbReference type="Proteomes" id="UP001622731">
    <property type="component" value="Chromosome"/>
</dbReference>
<evidence type="ECO:0000259" key="4">
    <source>
        <dbReference type="Pfam" id="PF01420"/>
    </source>
</evidence>
<dbReference type="Pfam" id="PF01420">
    <property type="entry name" value="Methylase_S"/>
    <property type="match status" value="1"/>
</dbReference>
<keyword evidence="5" id="KW-0255">Endonuclease</keyword>
<reference evidence="5 6" key="1">
    <citation type="submission" date="2022-10" db="EMBL/GenBank/DDBJ databases">
        <title>The complete genomes of actinobacterial strains from the NBC collection.</title>
        <authorList>
            <person name="Joergensen T.S."/>
            <person name="Alvarez Arevalo M."/>
            <person name="Sterndorff E.B."/>
            <person name="Faurdal D."/>
            <person name="Vuksanovic O."/>
            <person name="Mourched A.-S."/>
            <person name="Charusanti P."/>
            <person name="Shaw S."/>
            <person name="Blin K."/>
            <person name="Weber T."/>
        </authorList>
    </citation>
    <scope>NUCLEOTIDE SEQUENCE [LARGE SCALE GENOMIC DNA]</scope>
    <source>
        <strain evidence="5 6">NBC_00116</strain>
    </source>
</reference>
<keyword evidence="5" id="KW-0540">Nuclease</keyword>
<protein>
    <submittedName>
        <fullName evidence="5">Restriction endonuclease subunit S</fullName>
        <ecNumber evidence="5">3.1.21.-</ecNumber>
    </submittedName>
</protein>
<evidence type="ECO:0000256" key="3">
    <source>
        <dbReference type="ARBA" id="ARBA00023125"/>
    </source>
</evidence>
<dbReference type="SUPFAM" id="SSF116734">
    <property type="entry name" value="DNA methylase specificity domain"/>
    <property type="match status" value="2"/>
</dbReference>
<organism evidence="5 6">
    <name type="scientific">Streptomyces anthocyanicus</name>
    <dbReference type="NCBI Taxonomy" id="68174"/>
    <lineage>
        <taxon>Bacteria</taxon>
        <taxon>Bacillati</taxon>
        <taxon>Actinomycetota</taxon>
        <taxon>Actinomycetes</taxon>
        <taxon>Kitasatosporales</taxon>
        <taxon>Streptomycetaceae</taxon>
        <taxon>Streptomyces</taxon>
        <taxon>Streptomyces violaceoruber group</taxon>
    </lineage>
</organism>
<dbReference type="GO" id="GO:0016787">
    <property type="term" value="F:hydrolase activity"/>
    <property type="evidence" value="ECO:0007669"/>
    <property type="project" value="UniProtKB-KW"/>
</dbReference>
<keyword evidence="3" id="KW-0238">DNA-binding</keyword>
<dbReference type="PANTHER" id="PTHR30408:SF12">
    <property type="entry name" value="TYPE I RESTRICTION ENZYME MJAVIII SPECIFICITY SUBUNIT"/>
    <property type="match status" value="1"/>
</dbReference>
<name>A0ABZ1M942_9ACTN</name>
<dbReference type="InterPro" id="IPR044946">
    <property type="entry name" value="Restrct_endonuc_typeI_TRD_sf"/>
</dbReference>
<keyword evidence="6" id="KW-1185">Reference proteome</keyword>
<dbReference type="InterPro" id="IPR052021">
    <property type="entry name" value="Type-I_RS_S_subunit"/>
</dbReference>
<evidence type="ECO:0000313" key="5">
    <source>
        <dbReference type="EMBL" id="WTR98536.1"/>
    </source>
</evidence>
<keyword evidence="2" id="KW-0680">Restriction system</keyword>
<gene>
    <name evidence="5" type="ORF">OHB34_32215</name>
</gene>
<dbReference type="EC" id="3.1.21.-" evidence="5"/>
<dbReference type="RefSeq" id="WP_390961955.1">
    <property type="nucleotide sequence ID" value="NZ_CP108200.1"/>
</dbReference>
<dbReference type="EMBL" id="CP108200">
    <property type="protein sequence ID" value="WTR98536.1"/>
    <property type="molecule type" value="Genomic_DNA"/>
</dbReference>
<accession>A0ABZ1M942</accession>
<dbReference type="PANTHER" id="PTHR30408">
    <property type="entry name" value="TYPE-1 RESTRICTION ENZYME ECOKI SPECIFICITY PROTEIN"/>
    <property type="match status" value="1"/>
</dbReference>
<comment type="similarity">
    <text evidence="1">Belongs to the type-I restriction system S methylase family.</text>
</comment>
<proteinExistence type="inferred from homology"/>
<keyword evidence="5" id="KW-0378">Hydrolase</keyword>
<dbReference type="Gene3D" id="3.90.220.20">
    <property type="entry name" value="DNA methylase specificity domains"/>
    <property type="match status" value="2"/>
</dbReference>
<feature type="domain" description="Type I restriction modification DNA specificity" evidence="4">
    <location>
        <begin position="74"/>
        <end position="174"/>
    </location>
</feature>
<evidence type="ECO:0000313" key="6">
    <source>
        <dbReference type="Proteomes" id="UP001622731"/>
    </source>
</evidence>
<sequence length="434" mass="47802">MKLIPWLGESRYPVTSVKNGFEVTLGKMLQSSPVSPSDTEVPYFKSMSVQWHGIIADPNVRMWATPTERRNLTVRQGDLLICEGGDVGRAAIYDGPHGFIFQNSVHRARPFGENEIRYLKHVMQALHDSGWLDVLCNKATIRHLTGDKLGSLEIPLPDPDEQRRIADFLDTETSRIDGILRARTTQLALLQDRRAALKTQSVTYSGPDAIPHPILGSLNPEWKVTPLRRLLPAINVGVVINPSHYFTDSGVPFIHGFNVREGFISMTGMKYMTTESNESHRRSKVYAGDVLVVRAGATAGRASMVGDKFDGANCASVLILRKSVAVHPKYLETFINSVPGKGQVSFSQYGAAQEVISAGQVGSFLMSVPPLREQARRLATLEAATARTFALEEKLQRQVRLLHERRQTLISAAVTGQFDVTTASGRNVTEGVSA</sequence>
<evidence type="ECO:0000256" key="2">
    <source>
        <dbReference type="ARBA" id="ARBA00022747"/>
    </source>
</evidence>
<dbReference type="GO" id="GO:0004519">
    <property type="term" value="F:endonuclease activity"/>
    <property type="evidence" value="ECO:0007669"/>
    <property type="project" value="UniProtKB-KW"/>
</dbReference>
<dbReference type="InterPro" id="IPR000055">
    <property type="entry name" value="Restrct_endonuc_typeI_TRD"/>
</dbReference>